<evidence type="ECO:0000256" key="1">
    <source>
        <dbReference type="SAM" id="MobiDB-lite"/>
    </source>
</evidence>
<dbReference type="EMBL" id="CAUJNA010003674">
    <property type="protein sequence ID" value="CAJ1407497.1"/>
    <property type="molecule type" value="Genomic_DNA"/>
</dbReference>
<dbReference type="Gene3D" id="1.10.287.110">
    <property type="entry name" value="DnaJ domain"/>
    <property type="match status" value="1"/>
</dbReference>
<feature type="compositionally biased region" description="Acidic residues" evidence="1">
    <location>
        <begin position="16"/>
        <end position="25"/>
    </location>
</feature>
<comment type="caution">
    <text evidence="2">The sequence shown here is derived from an EMBL/GenBank/DDBJ whole genome shotgun (WGS) entry which is preliminary data.</text>
</comment>
<accession>A0AA36NHM5</accession>
<name>A0AA36NHM5_9DINO</name>
<keyword evidence="3" id="KW-1185">Reference proteome</keyword>
<feature type="region of interest" description="Disordered" evidence="1">
    <location>
        <begin position="1"/>
        <end position="57"/>
    </location>
</feature>
<feature type="compositionally biased region" description="Low complexity" evidence="1">
    <location>
        <begin position="30"/>
        <end position="41"/>
    </location>
</feature>
<dbReference type="InterPro" id="IPR036869">
    <property type="entry name" value="J_dom_sf"/>
</dbReference>
<organism evidence="2 3">
    <name type="scientific">Effrenium voratum</name>
    <dbReference type="NCBI Taxonomy" id="2562239"/>
    <lineage>
        <taxon>Eukaryota</taxon>
        <taxon>Sar</taxon>
        <taxon>Alveolata</taxon>
        <taxon>Dinophyceae</taxon>
        <taxon>Suessiales</taxon>
        <taxon>Symbiodiniaceae</taxon>
        <taxon>Effrenium</taxon>
    </lineage>
</organism>
<dbReference type="Proteomes" id="UP001178507">
    <property type="component" value="Unassembled WGS sequence"/>
</dbReference>
<evidence type="ECO:0000313" key="2">
    <source>
        <dbReference type="EMBL" id="CAJ1407497.1"/>
    </source>
</evidence>
<proteinExistence type="predicted"/>
<evidence type="ECO:0000313" key="3">
    <source>
        <dbReference type="Proteomes" id="UP001178507"/>
    </source>
</evidence>
<dbReference type="AlphaFoldDB" id="A0AA36NHM5"/>
<feature type="compositionally biased region" description="Basic and acidic residues" evidence="1">
    <location>
        <begin position="1"/>
        <end position="10"/>
    </location>
</feature>
<protein>
    <submittedName>
        <fullName evidence="2">Uncharacterized protein</fullName>
    </submittedName>
</protein>
<sequence length="384" mass="41622">MCEDAPKATEDTGLLEQEEASEDEEGKGAEGSAAAPANAEEAMIDDEPPKASANASDAAALADLPFTPKEVSSQLCMARTWNSGMGGQCRMSPTKGSDFCTRHGNNDAWQVHGRLDGPIPEKKLKEFEKAARTSSKPKAASDKGERCKRAKLSGVSASRASEDADVDVPASSRAVRAKRQDQGTVLSDEETTAESQPRNKSAGHSGLKRRATSTKAPREKKVPAKLPKPAKAKSAKSSGAKAKGPKCTCGKPIHSEKCKLFGLGFLHSQKRFAVPSRPSVTASPGRALPPPSVQLSRAAREQVTKISEEIAQLPEHQRKVAWKNQMRMFHPDKCNQSGSVFPNLSEEQMNEVFVEIKRRYDFAMQEQQNDLIPPARQFWGCGTR</sequence>
<feature type="compositionally biased region" description="Low complexity" evidence="1">
    <location>
        <begin position="235"/>
        <end position="246"/>
    </location>
</feature>
<feature type="compositionally biased region" description="Basic and acidic residues" evidence="1">
    <location>
        <begin position="113"/>
        <end position="131"/>
    </location>
</feature>
<feature type="region of interest" description="Disordered" evidence="1">
    <location>
        <begin position="108"/>
        <end position="247"/>
    </location>
</feature>
<reference evidence="2" key="1">
    <citation type="submission" date="2023-08" db="EMBL/GenBank/DDBJ databases">
        <authorList>
            <person name="Chen Y."/>
            <person name="Shah S."/>
            <person name="Dougan E. K."/>
            <person name="Thang M."/>
            <person name="Chan C."/>
        </authorList>
    </citation>
    <scope>NUCLEOTIDE SEQUENCE</scope>
</reference>
<gene>
    <name evidence="2" type="ORF">EVOR1521_LOCUS29176</name>
</gene>